<dbReference type="AlphaFoldDB" id="A0AAF0U7V9"/>
<dbReference type="FunFam" id="2.40.50.140:FF:000225">
    <property type="entry name" value="tyrosine--tRNA ligase, cytoplasmic"/>
    <property type="match status" value="1"/>
</dbReference>
<evidence type="ECO:0000313" key="5">
    <source>
        <dbReference type="EMBL" id="WMV40887.1"/>
    </source>
</evidence>
<evidence type="ECO:0000256" key="1">
    <source>
        <dbReference type="ARBA" id="ARBA00022555"/>
    </source>
</evidence>
<protein>
    <recommendedName>
        <fullName evidence="4">tRNA-binding domain-containing protein</fullName>
    </recommendedName>
</protein>
<dbReference type="CDD" id="cd02799">
    <property type="entry name" value="tRNA_bind_EMAP-II_like"/>
    <property type="match status" value="1"/>
</dbReference>
<dbReference type="PANTHER" id="PTHR11586">
    <property type="entry name" value="TRNA-AMINOACYLATION COFACTOR ARC1 FAMILY MEMBER"/>
    <property type="match status" value="1"/>
</dbReference>
<evidence type="ECO:0000259" key="4">
    <source>
        <dbReference type="PROSITE" id="PS50886"/>
    </source>
</evidence>
<dbReference type="Proteomes" id="UP001234989">
    <property type="component" value="Chromosome 8"/>
</dbReference>
<dbReference type="PANTHER" id="PTHR11586:SF47">
    <property type="entry name" value="NUCLEIC ACID-BINDING, OB-FOLD-LIKE PROTEIN"/>
    <property type="match status" value="1"/>
</dbReference>
<evidence type="ECO:0000256" key="2">
    <source>
        <dbReference type="ARBA" id="ARBA00022884"/>
    </source>
</evidence>
<feature type="domain" description="TRNA-binding" evidence="4">
    <location>
        <begin position="119"/>
        <end position="222"/>
    </location>
</feature>
<accession>A0AAF0U7V9</accession>
<name>A0AAF0U7V9_SOLVR</name>
<keyword evidence="2 3" id="KW-0694">RNA-binding</keyword>
<dbReference type="PROSITE" id="PS50886">
    <property type="entry name" value="TRBD"/>
    <property type="match status" value="1"/>
</dbReference>
<gene>
    <name evidence="5" type="ORF">MTR67_034272</name>
</gene>
<keyword evidence="1 3" id="KW-0820">tRNA-binding</keyword>
<keyword evidence="6" id="KW-1185">Reference proteome</keyword>
<dbReference type="SUPFAM" id="SSF50249">
    <property type="entry name" value="Nucleic acid-binding proteins"/>
    <property type="match status" value="1"/>
</dbReference>
<dbReference type="InterPro" id="IPR012340">
    <property type="entry name" value="NA-bd_OB-fold"/>
</dbReference>
<dbReference type="GO" id="GO:0000049">
    <property type="term" value="F:tRNA binding"/>
    <property type="evidence" value="ECO:0007669"/>
    <property type="project" value="UniProtKB-UniRule"/>
</dbReference>
<proteinExistence type="predicted"/>
<dbReference type="Gene3D" id="2.40.50.140">
    <property type="entry name" value="Nucleic acid-binding proteins"/>
    <property type="match status" value="1"/>
</dbReference>
<organism evidence="5 6">
    <name type="scientific">Solanum verrucosum</name>
    <dbReference type="NCBI Taxonomy" id="315347"/>
    <lineage>
        <taxon>Eukaryota</taxon>
        <taxon>Viridiplantae</taxon>
        <taxon>Streptophyta</taxon>
        <taxon>Embryophyta</taxon>
        <taxon>Tracheophyta</taxon>
        <taxon>Spermatophyta</taxon>
        <taxon>Magnoliopsida</taxon>
        <taxon>eudicotyledons</taxon>
        <taxon>Gunneridae</taxon>
        <taxon>Pentapetalae</taxon>
        <taxon>asterids</taxon>
        <taxon>lamiids</taxon>
        <taxon>Solanales</taxon>
        <taxon>Solanaceae</taxon>
        <taxon>Solanoideae</taxon>
        <taxon>Solaneae</taxon>
        <taxon>Solanum</taxon>
    </lineage>
</organism>
<dbReference type="EMBL" id="CP133619">
    <property type="protein sequence ID" value="WMV40887.1"/>
    <property type="molecule type" value="Genomic_DNA"/>
</dbReference>
<dbReference type="InterPro" id="IPR002547">
    <property type="entry name" value="tRNA-bd_dom"/>
</dbReference>
<evidence type="ECO:0000313" key="6">
    <source>
        <dbReference type="Proteomes" id="UP001234989"/>
    </source>
</evidence>
<dbReference type="InterPro" id="IPR051270">
    <property type="entry name" value="Tyrosine-tRNA_ligase_regulator"/>
</dbReference>
<reference evidence="5" key="1">
    <citation type="submission" date="2023-08" db="EMBL/GenBank/DDBJ databases">
        <title>A de novo genome assembly of Solanum verrucosum Schlechtendal, a Mexican diploid species geographically isolated from the other diploid A-genome species in potato relatives.</title>
        <authorList>
            <person name="Hosaka K."/>
        </authorList>
    </citation>
    <scope>NUCLEOTIDE SEQUENCE</scope>
    <source>
        <tissue evidence="5">Young leaves</tissue>
    </source>
</reference>
<dbReference type="Pfam" id="PF01588">
    <property type="entry name" value="tRNA_bind"/>
    <property type="match status" value="1"/>
</dbReference>
<sequence length="436" mass="47645">MAVMGIGAANWLKGSGTLLFSCRTNSIPAAVSSSTVIASRSRVHYCSSTFSLQHQKKNNTLFSTGVNGHRIGDWGSQITKLYFNFYCTAQSNVSVEEKDSSGEVVEEDEESKMRKIKDAANSLDIRVGRIIRAWRHEEADSLYVEEVDVGEAEPRIICSGLVKYVPLDHLQERSVIVLANLKPRNMRGVKSNGMLMAASDASHENVELLEPPEGAVPGERIWFGSADEKDNLPDVATPNQVKSLTMSRLHAPEIQFLENDCVYRICSIGSYYCRADNGPGNGTTGPAPTGTGVHQEEKGRNRDWIGTGSSGIYTLYHPGLVQYRWISVDFLEKHSECAPHSVVSNRNEAGFVKESECCSNTPCIVTFLLDEEGGIPFGFGLTSFFNGMQVAKKKIWELVQPRLKTDGASVAALGTHCMRASTGVVVSPSLKDANIS</sequence>
<evidence type="ECO:0000256" key="3">
    <source>
        <dbReference type="PROSITE-ProRule" id="PRU00209"/>
    </source>
</evidence>